<dbReference type="Proteomes" id="UP001634154">
    <property type="component" value="Unassembled WGS sequence"/>
</dbReference>
<organism evidence="2 3">
    <name type="scientific">Chryseobacterium kwangjuense</name>
    <dbReference type="NCBI Taxonomy" id="267125"/>
    <lineage>
        <taxon>Bacteria</taxon>
        <taxon>Pseudomonadati</taxon>
        <taxon>Bacteroidota</taxon>
        <taxon>Flavobacteriia</taxon>
        <taxon>Flavobacteriales</taxon>
        <taxon>Weeksellaceae</taxon>
        <taxon>Chryseobacterium group</taxon>
        <taxon>Chryseobacterium</taxon>
    </lineage>
</organism>
<protein>
    <recommendedName>
        <fullName evidence="4">DUF3592 domain-containing protein</fullName>
    </recommendedName>
</protein>
<accession>A0ABW9JYN2</accession>
<dbReference type="EMBL" id="JBJXVJ010000001">
    <property type="protein sequence ID" value="MFN1215380.1"/>
    <property type="molecule type" value="Genomic_DNA"/>
</dbReference>
<keyword evidence="1" id="KW-1133">Transmembrane helix</keyword>
<keyword evidence="1" id="KW-0812">Transmembrane</keyword>
<feature type="transmembrane region" description="Helical" evidence="1">
    <location>
        <begin position="159"/>
        <end position="181"/>
    </location>
</feature>
<sequence length="216" mass="24722">MTFFGFFITFIVLISIFTGYKIYKKVLNKSDDKKKERIGEKIVVLFFVSLLMTIVNIMTFVSSYSFIWEKTYRAYHEPVYEATVIGYKKELVKTQSFGKSSYYDRPVYFPKVVYTDENGARVIKTLDFTANNPLKTGEKVKITDNSSRTSANALDINPVMLLFADIFTGVAAFFTSLLSTYITGFALKKRIKISIYFALGIMIVNIVCIGLLYLKM</sequence>
<comment type="caution">
    <text evidence="2">The sequence shown here is derived from an EMBL/GenBank/DDBJ whole genome shotgun (WGS) entry which is preliminary data.</text>
</comment>
<feature type="transmembrane region" description="Helical" evidence="1">
    <location>
        <begin position="43"/>
        <end position="67"/>
    </location>
</feature>
<dbReference type="RefSeq" id="WP_409355246.1">
    <property type="nucleotide sequence ID" value="NZ_JBJXVJ010000001.1"/>
</dbReference>
<keyword evidence="1" id="KW-0472">Membrane</keyword>
<proteinExistence type="predicted"/>
<evidence type="ECO:0000313" key="2">
    <source>
        <dbReference type="EMBL" id="MFN1215380.1"/>
    </source>
</evidence>
<feature type="transmembrane region" description="Helical" evidence="1">
    <location>
        <begin position="193"/>
        <end position="214"/>
    </location>
</feature>
<gene>
    <name evidence="2" type="ORF">ACKW6Q_00210</name>
</gene>
<keyword evidence="3" id="KW-1185">Reference proteome</keyword>
<evidence type="ECO:0008006" key="4">
    <source>
        <dbReference type="Google" id="ProtNLM"/>
    </source>
</evidence>
<evidence type="ECO:0000256" key="1">
    <source>
        <dbReference type="SAM" id="Phobius"/>
    </source>
</evidence>
<name>A0ABW9JYN2_9FLAO</name>
<evidence type="ECO:0000313" key="3">
    <source>
        <dbReference type="Proteomes" id="UP001634154"/>
    </source>
</evidence>
<reference evidence="2 3" key="1">
    <citation type="submission" date="2024-12" db="EMBL/GenBank/DDBJ databases">
        <title>Draft genome sequence of Chryseobacterium kwangjuense AG447.</title>
        <authorList>
            <person name="Cheptsov V.S."/>
            <person name="Belov A."/>
            <person name="Zavarzina A.G."/>
        </authorList>
    </citation>
    <scope>NUCLEOTIDE SEQUENCE [LARGE SCALE GENOMIC DNA]</scope>
    <source>
        <strain evidence="2 3">AG447</strain>
    </source>
</reference>
<feature type="transmembrane region" description="Helical" evidence="1">
    <location>
        <begin position="6"/>
        <end position="23"/>
    </location>
</feature>